<dbReference type="InParanoid" id="A0A0C2SLU1"/>
<evidence type="ECO:0000313" key="1">
    <source>
        <dbReference type="EMBL" id="KIL64150.1"/>
    </source>
</evidence>
<dbReference type="AlphaFoldDB" id="A0A0C2SLU1"/>
<sequence>MNSCENGCQRSLTSCWQIKRSQRGARSPGPVVRVRINEGATYAHNDVEHIPTCFSGELQQKKTGR</sequence>
<protein>
    <submittedName>
        <fullName evidence="1">Uncharacterized protein</fullName>
    </submittedName>
</protein>
<keyword evidence="2" id="KW-1185">Reference proteome</keyword>
<accession>A0A0C2SLU1</accession>
<dbReference type="Proteomes" id="UP000054549">
    <property type="component" value="Unassembled WGS sequence"/>
</dbReference>
<name>A0A0C2SLU1_AMAMK</name>
<dbReference type="EMBL" id="KN818252">
    <property type="protein sequence ID" value="KIL64150.1"/>
    <property type="molecule type" value="Genomic_DNA"/>
</dbReference>
<gene>
    <name evidence="1" type="ORF">M378DRAFT_163632</name>
</gene>
<organism evidence="1 2">
    <name type="scientific">Amanita muscaria (strain Koide BX008)</name>
    <dbReference type="NCBI Taxonomy" id="946122"/>
    <lineage>
        <taxon>Eukaryota</taxon>
        <taxon>Fungi</taxon>
        <taxon>Dikarya</taxon>
        <taxon>Basidiomycota</taxon>
        <taxon>Agaricomycotina</taxon>
        <taxon>Agaricomycetes</taxon>
        <taxon>Agaricomycetidae</taxon>
        <taxon>Agaricales</taxon>
        <taxon>Pluteineae</taxon>
        <taxon>Amanitaceae</taxon>
        <taxon>Amanita</taxon>
    </lineage>
</organism>
<dbReference type="HOGENOM" id="CLU_2849216_0_0_1"/>
<evidence type="ECO:0000313" key="2">
    <source>
        <dbReference type="Proteomes" id="UP000054549"/>
    </source>
</evidence>
<reference evidence="1 2" key="1">
    <citation type="submission" date="2014-04" db="EMBL/GenBank/DDBJ databases">
        <title>Evolutionary Origins and Diversification of the Mycorrhizal Mutualists.</title>
        <authorList>
            <consortium name="DOE Joint Genome Institute"/>
            <consortium name="Mycorrhizal Genomics Consortium"/>
            <person name="Kohler A."/>
            <person name="Kuo A."/>
            <person name="Nagy L.G."/>
            <person name="Floudas D."/>
            <person name="Copeland A."/>
            <person name="Barry K.W."/>
            <person name="Cichocki N."/>
            <person name="Veneault-Fourrey C."/>
            <person name="LaButti K."/>
            <person name="Lindquist E.A."/>
            <person name="Lipzen A."/>
            <person name="Lundell T."/>
            <person name="Morin E."/>
            <person name="Murat C."/>
            <person name="Riley R."/>
            <person name="Ohm R."/>
            <person name="Sun H."/>
            <person name="Tunlid A."/>
            <person name="Henrissat B."/>
            <person name="Grigoriev I.V."/>
            <person name="Hibbett D.S."/>
            <person name="Martin F."/>
        </authorList>
    </citation>
    <scope>NUCLEOTIDE SEQUENCE [LARGE SCALE GENOMIC DNA]</scope>
    <source>
        <strain evidence="1 2">Koide BX008</strain>
    </source>
</reference>
<proteinExistence type="predicted"/>